<dbReference type="SMART" id="SM00060">
    <property type="entry name" value="FN3"/>
    <property type="match status" value="3"/>
</dbReference>
<dbReference type="Gene3D" id="2.60.120.260">
    <property type="entry name" value="Galactose-binding domain-like"/>
    <property type="match status" value="1"/>
</dbReference>
<dbReference type="OrthoDB" id="975384at2"/>
<feature type="signal peptide" evidence="2">
    <location>
        <begin position="1"/>
        <end position="22"/>
    </location>
</feature>
<dbReference type="InterPro" id="IPR013783">
    <property type="entry name" value="Ig-like_fold"/>
</dbReference>
<dbReference type="Pfam" id="PF16656">
    <property type="entry name" value="Pur_ac_phosph_N"/>
    <property type="match status" value="1"/>
</dbReference>
<dbReference type="CDD" id="cd00063">
    <property type="entry name" value="FN3"/>
    <property type="match status" value="2"/>
</dbReference>
<accession>A0A255ZPP1</accession>
<dbReference type="GO" id="GO:0046872">
    <property type="term" value="F:metal ion binding"/>
    <property type="evidence" value="ECO:0007669"/>
    <property type="project" value="InterPro"/>
</dbReference>
<dbReference type="InterPro" id="IPR036116">
    <property type="entry name" value="FN3_sf"/>
</dbReference>
<feature type="domain" description="Fibronectin type-III" evidence="3">
    <location>
        <begin position="136"/>
        <end position="226"/>
    </location>
</feature>
<feature type="chain" id="PRO_5011993519" description="Fibronectin type-III domain-containing protein" evidence="2">
    <location>
        <begin position="23"/>
        <end position="1006"/>
    </location>
</feature>
<feature type="domain" description="Fibronectin type-III" evidence="3">
    <location>
        <begin position="395"/>
        <end position="492"/>
    </location>
</feature>
<dbReference type="Gene3D" id="2.60.120.200">
    <property type="match status" value="2"/>
</dbReference>
<dbReference type="AlphaFoldDB" id="A0A255ZPP1"/>
<evidence type="ECO:0000259" key="3">
    <source>
        <dbReference type="PROSITE" id="PS50853"/>
    </source>
</evidence>
<dbReference type="InterPro" id="IPR015914">
    <property type="entry name" value="PAPs_N"/>
</dbReference>
<dbReference type="EMBL" id="NOXX01000204">
    <property type="protein sequence ID" value="OYQ43426.1"/>
    <property type="molecule type" value="Genomic_DNA"/>
</dbReference>
<evidence type="ECO:0000313" key="4">
    <source>
        <dbReference type="EMBL" id="OYQ43426.1"/>
    </source>
</evidence>
<sequence>MKKITLTLFLLCLGLFSGWSQCINTTQFPSTTVVSNNSGLPQNITNCAYTSEYSVVGGLIVGSNYNLSAFNNSSQAPVFLTVTDAEGNVLISGFSPLLLEALNVDVIQIHYANNENCESTSACHTGVLQAIVACPLLTNPIVSNVSISTADLTWTPGENDQTWEVLLLPSADPAPTADVSGVFVDVAEYQETALEPSSSYRFYVRGNCGDSFSSWVASPIFVTPCLAFDVPFEENFDSMPEVGFGLYPICWKADSTQFSTTNATTYNTAFSGANYLRCSWNAENEVIWTPGLNLEANVSYDLSFFAQGDGWSGWAIDVLWSTNTDIADATVFGTPITLPGNNAIAIQQYVSVRNAFVPTETGVYYFAIRVNQPSDTPWYVAFDDIKVDLTPSCVPPSGLAVAPGTLTANSATVTFVESDSAPNNGYQYILSSTNSAPVDGDPITGSVGDGITTFDLAGLEPETTYYVFVRSACGPDSFSDWSQPFAFTTACVAISEFPYVENFDSLATVGTNSYPTCWREENGDWTTSNATTYNTAYSGANYVRNAWSASNEFLWTKGFQLQAGTSYDFTFQCQGDGYAGWVVDVFVGAEQNSATASQFGNTYNVPGTANVASIQPYNLVRNTFVPTETGVYFFGIRVNQPNGAPWYVAFDDITVELTPSCFAPSGLAVEQGSVTSNSATIVFNEPVTVAANGYEYYIADNNATPDDFATPSGTIPAGATSVSLSDLNGLSTYYIWIRSVCSASDTSGWSSFASFTTLCSATELPWTEGFEGLTNGTIVPSCWLEENGDYSISNETTYNTAYSGTSYLRIQWSATNEFVWTPGFQLTAGTSYDFSFFCQGDGYTGWVMDAFVSQQQNSANAIQLGDSYSPAGDDVLAIQPYEQLVRTFTPETTGIYYFGIRTNQPSSAPWYSAFDDFSVSESLSVNNPAEGTRLQVYPNPVNDILSLKHNTNITNVAVFNIVGQQVLSQSANGTDVKINMSTLAAGSYIVKVTADNITKTVKVIKN</sequence>
<keyword evidence="5" id="KW-1185">Reference proteome</keyword>
<organism evidence="4 5">
    <name type="scientific">Flavobacterium aurantiibacter</name>
    <dbReference type="NCBI Taxonomy" id="2023067"/>
    <lineage>
        <taxon>Bacteria</taxon>
        <taxon>Pseudomonadati</taxon>
        <taxon>Bacteroidota</taxon>
        <taxon>Flavobacteriia</taxon>
        <taxon>Flavobacteriales</taxon>
        <taxon>Flavobacteriaceae</taxon>
        <taxon>Flavobacterium</taxon>
    </lineage>
</organism>
<proteinExistence type="predicted"/>
<dbReference type="Proteomes" id="UP000216035">
    <property type="component" value="Unassembled WGS sequence"/>
</dbReference>
<dbReference type="InterPro" id="IPR003961">
    <property type="entry name" value="FN3_dom"/>
</dbReference>
<dbReference type="SUPFAM" id="SSF49265">
    <property type="entry name" value="Fibronectin type III"/>
    <property type="match status" value="3"/>
</dbReference>
<evidence type="ECO:0000313" key="5">
    <source>
        <dbReference type="Proteomes" id="UP000216035"/>
    </source>
</evidence>
<comment type="caution">
    <text evidence="4">The sequence shown here is derived from an EMBL/GenBank/DDBJ whole genome shotgun (WGS) entry which is preliminary data.</text>
</comment>
<dbReference type="InterPro" id="IPR026444">
    <property type="entry name" value="Secre_tail"/>
</dbReference>
<gene>
    <name evidence="4" type="ORF">CHX27_10125</name>
</gene>
<evidence type="ECO:0000256" key="1">
    <source>
        <dbReference type="ARBA" id="ARBA00022729"/>
    </source>
</evidence>
<evidence type="ECO:0000256" key="2">
    <source>
        <dbReference type="SAM" id="SignalP"/>
    </source>
</evidence>
<dbReference type="GO" id="GO:0003993">
    <property type="term" value="F:acid phosphatase activity"/>
    <property type="evidence" value="ECO:0007669"/>
    <property type="project" value="InterPro"/>
</dbReference>
<feature type="domain" description="Fibronectin type-III" evidence="3">
    <location>
        <begin position="663"/>
        <end position="760"/>
    </location>
</feature>
<dbReference type="RefSeq" id="WP_094486662.1">
    <property type="nucleotide sequence ID" value="NZ_NOXX01000204.1"/>
</dbReference>
<protein>
    <recommendedName>
        <fullName evidence="3">Fibronectin type-III domain-containing protein</fullName>
    </recommendedName>
</protein>
<dbReference type="Gene3D" id="2.60.40.10">
    <property type="entry name" value="Immunoglobulins"/>
    <property type="match status" value="3"/>
</dbReference>
<dbReference type="Pfam" id="PF18962">
    <property type="entry name" value="Por_Secre_tail"/>
    <property type="match status" value="1"/>
</dbReference>
<dbReference type="NCBIfam" id="TIGR04183">
    <property type="entry name" value="Por_Secre_tail"/>
    <property type="match status" value="1"/>
</dbReference>
<dbReference type="PROSITE" id="PS50853">
    <property type="entry name" value="FN3"/>
    <property type="match status" value="3"/>
</dbReference>
<reference evidence="4 5" key="1">
    <citation type="submission" date="2017-07" db="EMBL/GenBank/DDBJ databases">
        <title>Flavobacterium cyanobacteriorum sp. nov., isolated from cyanobacterial aggregates in a eutrophic lake.</title>
        <authorList>
            <person name="Cai H."/>
        </authorList>
    </citation>
    <scope>NUCLEOTIDE SEQUENCE [LARGE SCALE GENOMIC DNA]</scope>
    <source>
        <strain evidence="4 5">TH167</strain>
    </source>
</reference>
<keyword evidence="1 2" id="KW-0732">Signal</keyword>
<name>A0A255ZPP1_9FLAO</name>